<dbReference type="OMA" id="CWSERTP"/>
<evidence type="ECO:0000313" key="4">
    <source>
        <dbReference type="RefSeq" id="XP_035660202.1"/>
    </source>
</evidence>
<dbReference type="Gene3D" id="2.120.10.80">
    <property type="entry name" value="Kelch-type beta propeller"/>
    <property type="match status" value="1"/>
</dbReference>
<dbReference type="GeneID" id="118404926"/>
<dbReference type="InterPro" id="IPR015915">
    <property type="entry name" value="Kelch-typ_b-propeller"/>
</dbReference>
<sequence length="442" mass="50753">MAAAPQKCLDNEVRIRSCQDESYLHGFLGIIGDLQKAGVAFSEDFCSLSVNQLTKIISRDELHHLPSILPHIRFNLLTSDDTAAILEHPLVRENSGSSKVIRKMVKKGKHNLKPRLGMTTEFLLLRDIGTGDLLYMNPQKRKYIWHPDIFPDSAGTAFTSDYNIYVLEHDRDHTGQLSMFKYNHAGNEFEDVGMSTVSEFQREYSDTSTDSRQSLVEVGQTLYYVAADLEEGSGWVRMRKYSRQTDQWQECSQLELEGTWECSAVLPCGPYLYFIMTSAMYRYDPSQDCWSERTPPNLESRHSFLSVVAMGTEIFCTDSDFNQTMVYDSESDHWKKLQGWPNRGNLGTNNWPYFFLLEDQLHVLLDTYDTTKEGSSTKYLVYVYDRSADAWRDLKAILPDTEYYTLGHLSSVARLYLPFLKGAQNLITSYAIRQDKKTESMA</sequence>
<proteinExistence type="predicted"/>
<name>A0A9J7KII2_BRAFL</name>
<organism evidence="3 4">
    <name type="scientific">Branchiostoma floridae</name>
    <name type="common">Florida lancelet</name>
    <name type="synonym">Amphioxus</name>
    <dbReference type="NCBI Taxonomy" id="7739"/>
    <lineage>
        <taxon>Eukaryota</taxon>
        <taxon>Metazoa</taxon>
        <taxon>Chordata</taxon>
        <taxon>Cephalochordata</taxon>
        <taxon>Leptocardii</taxon>
        <taxon>Amphioxiformes</taxon>
        <taxon>Branchiostomatidae</taxon>
        <taxon>Branchiostoma</taxon>
    </lineage>
</organism>
<dbReference type="Proteomes" id="UP000001554">
    <property type="component" value="Chromosome 17"/>
</dbReference>
<gene>
    <name evidence="4" type="primary">LOC118404926</name>
</gene>
<protein>
    <submittedName>
        <fullName evidence="4">Kelch repeat and BTB domain-containing protein 12-like</fullName>
    </submittedName>
</protein>
<dbReference type="SUPFAM" id="SSF117281">
    <property type="entry name" value="Kelch motif"/>
    <property type="match status" value="1"/>
</dbReference>
<dbReference type="AlphaFoldDB" id="A0A9J7KII2"/>
<dbReference type="RefSeq" id="XP_035660202.1">
    <property type="nucleotide sequence ID" value="XM_035804309.1"/>
</dbReference>
<keyword evidence="1" id="KW-0880">Kelch repeat</keyword>
<reference evidence="3" key="1">
    <citation type="journal article" date="2020" name="Nat. Ecol. Evol.">
        <title>Deeply conserved synteny resolves early events in vertebrate evolution.</title>
        <authorList>
            <person name="Simakov O."/>
            <person name="Marletaz F."/>
            <person name="Yue J.X."/>
            <person name="O'Connell B."/>
            <person name="Jenkins J."/>
            <person name="Brandt A."/>
            <person name="Calef R."/>
            <person name="Tung C.H."/>
            <person name="Huang T.K."/>
            <person name="Schmutz J."/>
            <person name="Satoh N."/>
            <person name="Yu J.K."/>
            <person name="Putnam N.H."/>
            <person name="Green R.E."/>
            <person name="Rokhsar D.S."/>
        </authorList>
    </citation>
    <scope>NUCLEOTIDE SEQUENCE [LARGE SCALE GENOMIC DNA]</scope>
    <source>
        <strain evidence="3">S238N-H82</strain>
    </source>
</reference>
<reference evidence="4" key="2">
    <citation type="submission" date="2025-08" db="UniProtKB">
        <authorList>
            <consortium name="RefSeq"/>
        </authorList>
    </citation>
    <scope>IDENTIFICATION</scope>
    <source>
        <strain evidence="4">S238N-H82</strain>
        <tissue evidence="4">Testes</tissue>
    </source>
</reference>
<accession>A0A9J7KII2</accession>
<dbReference type="OrthoDB" id="6359816at2759"/>
<dbReference type="PANTHER" id="PTHR24412">
    <property type="entry name" value="KELCH PROTEIN"/>
    <property type="match status" value="1"/>
</dbReference>
<evidence type="ECO:0000313" key="3">
    <source>
        <dbReference type="Proteomes" id="UP000001554"/>
    </source>
</evidence>
<keyword evidence="3" id="KW-1185">Reference proteome</keyword>
<dbReference type="PANTHER" id="PTHR24412:SF491">
    <property type="entry name" value="KELCH REPEAT AND BTB DOMAIN-CONTAINING PROTEIN 12"/>
    <property type="match status" value="1"/>
</dbReference>
<dbReference type="KEGG" id="bfo:118404926"/>
<keyword evidence="2" id="KW-0677">Repeat</keyword>
<evidence type="ECO:0000256" key="1">
    <source>
        <dbReference type="ARBA" id="ARBA00022441"/>
    </source>
</evidence>
<evidence type="ECO:0000256" key="2">
    <source>
        <dbReference type="ARBA" id="ARBA00022737"/>
    </source>
</evidence>